<evidence type="ECO:0000256" key="9">
    <source>
        <dbReference type="ARBA" id="ARBA00022989"/>
    </source>
</evidence>
<dbReference type="EMBL" id="MG780421">
    <property type="protein sequence ID" value="AVT42459.1"/>
    <property type="molecule type" value="Genomic_DNA"/>
</dbReference>
<feature type="coiled-coil region" evidence="12">
    <location>
        <begin position="196"/>
        <end position="334"/>
    </location>
</feature>
<evidence type="ECO:0000256" key="6">
    <source>
        <dbReference type="ARBA" id="ARBA00022597"/>
    </source>
</evidence>
<dbReference type="EMBL" id="MG780417">
    <property type="protein sequence ID" value="AVT42404.1"/>
    <property type="molecule type" value="Genomic_DNA"/>
</dbReference>
<feature type="transmembrane region" description="Helical" evidence="13">
    <location>
        <begin position="30"/>
        <end position="50"/>
    </location>
</feature>
<evidence type="ECO:0000256" key="11">
    <source>
        <dbReference type="ARBA" id="ARBA00023136"/>
    </source>
</evidence>
<evidence type="ECO:0000313" key="18">
    <source>
        <dbReference type="EMBL" id="AVT42445.1"/>
    </source>
</evidence>
<comment type="subcellular location">
    <subcellularLocation>
        <location evidence="1">Cell inner membrane</location>
        <topology evidence="1">Multi-pass membrane protein</topology>
    </subcellularLocation>
</comment>
<keyword evidence="9 13" id="KW-1133">Transmembrane helix</keyword>
<reference evidence="15" key="1">
    <citation type="journal article" date="2018" name="Vet. Microbiol.">
        <title>Proposal of serovars 17 and 18 of Actinobacillus pleuropneumoniae based on serological and genotypic analysis.</title>
        <authorList>
            <person name="Bosse J.T."/>
            <person name="Li Y."/>
            <person name="Sarkoezi R."/>
            <person name="Fodor L."/>
            <person name="Lacouture S."/>
            <person name="Gottschalk M."/>
            <person name="Casas Amoribieta M."/>
            <person name="Angen O."/>
            <person name="Nedbalcova K."/>
            <person name="Holden M.T."/>
            <person name="Maskell D.J."/>
            <person name="Tucker A.W."/>
            <person name="Wren B.W."/>
            <person name="Rycroft A.N."/>
            <person name="Langford P.R."/>
        </authorList>
    </citation>
    <scope>NUCLEOTIDE SEQUENCE</scope>
    <source>
        <strain evidence="16">10907-11</strain>
        <strain evidence="17">11990-6</strain>
        <strain evidence="18">11990-7</strain>
        <strain evidence="14">16287-1</strain>
        <strain evidence="19">17102-10</strain>
        <strain evidence="15">17102-11</strain>
    </source>
</reference>
<dbReference type="EMBL" id="MG780419">
    <property type="protein sequence ID" value="AVT42431.1"/>
    <property type="molecule type" value="Genomic_DNA"/>
</dbReference>
<keyword evidence="12" id="KW-0175">Coiled coil</keyword>
<dbReference type="GO" id="GO:0005351">
    <property type="term" value="F:carbohydrate:proton symporter activity"/>
    <property type="evidence" value="ECO:0007669"/>
    <property type="project" value="InterPro"/>
</dbReference>
<evidence type="ECO:0000256" key="5">
    <source>
        <dbReference type="ARBA" id="ARBA00022519"/>
    </source>
</evidence>
<dbReference type="InterPro" id="IPR005705">
    <property type="entry name" value="BexC_CtrB_KpsE_VexD"/>
</dbReference>
<evidence type="ECO:0000313" key="17">
    <source>
        <dbReference type="EMBL" id="AVT42431.1"/>
    </source>
</evidence>
<keyword evidence="10" id="KW-0625">Polysaccharide transport</keyword>
<accession>A0A2R4FY08</accession>
<evidence type="ECO:0000256" key="1">
    <source>
        <dbReference type="ARBA" id="ARBA00004429"/>
    </source>
</evidence>
<feature type="transmembrane region" description="Helical" evidence="13">
    <location>
        <begin position="356"/>
        <end position="378"/>
    </location>
</feature>
<dbReference type="NCBIfam" id="TIGR01010">
    <property type="entry name" value="BexC_CtrB_KpsE"/>
    <property type="match status" value="1"/>
</dbReference>
<dbReference type="GO" id="GO:0015774">
    <property type="term" value="P:polysaccharide transport"/>
    <property type="evidence" value="ECO:0007669"/>
    <property type="project" value="UniProtKB-KW"/>
</dbReference>
<dbReference type="InterPro" id="IPR050445">
    <property type="entry name" value="Bact_polysacc_biosynth/exp"/>
</dbReference>
<name>A0A2R4FY08_ACTPL</name>
<evidence type="ECO:0000256" key="13">
    <source>
        <dbReference type="SAM" id="Phobius"/>
    </source>
</evidence>
<keyword evidence="7 13" id="KW-0812">Transmembrane</keyword>
<sequence length="385" mass="43318">METPIATSPAEKLQKPVKQKKSRFKKLNPLFWITVAIPTVLSAFYFGSVASDIYISESSFVVRSPKNQTALTGVGALLQGSGFSRSQDDTYTVQEYMRSRTALEQLMQGLPVREYYENQGDIIARFNGFGLNNSKEAFYKYFRDRLSVDFDSVSGIASLRIRAFNAEEGQQINQKLLAEGETLINRLNERARKDTISFAEQAVTEAENNVNETANALSKYRIKNKIFDLPAQSGVQLSLISSLKSELIRVETQLAQLQSITPDNPQVDALLMRQKSLRKEIDEQSKQLSGNSNSSIATQTADYQRLVLANELAQQQLTAALTSLQNTKNEADRQQLYLEVISQPSKPDWAEEPYRLYNILATFFIGLMLYGVLSLLIASVREHKN</sequence>
<keyword evidence="5" id="KW-0997">Cell inner membrane</keyword>
<dbReference type="EMBL" id="MG780416">
    <property type="protein sequence ID" value="AVT42390.1"/>
    <property type="molecule type" value="Genomic_DNA"/>
</dbReference>
<dbReference type="EMBL" id="MG780418">
    <property type="protein sequence ID" value="AVT42418.1"/>
    <property type="molecule type" value="Genomic_DNA"/>
</dbReference>
<evidence type="ECO:0000313" key="15">
    <source>
        <dbReference type="EMBL" id="AVT42404.1"/>
    </source>
</evidence>
<evidence type="ECO:0000313" key="16">
    <source>
        <dbReference type="EMBL" id="AVT42418.1"/>
    </source>
</evidence>
<protein>
    <submittedName>
        <fullName evidence="15">Capsular polysaccharide export inner membrane protein CpxC</fullName>
    </submittedName>
</protein>
<proteinExistence type="inferred from homology"/>
<comment type="similarity">
    <text evidence="2">Belongs to the BexC/CtrB/KpsE family.</text>
</comment>
<dbReference type="PANTHER" id="PTHR32309">
    <property type="entry name" value="TYROSINE-PROTEIN KINASE"/>
    <property type="match status" value="1"/>
</dbReference>
<evidence type="ECO:0000313" key="19">
    <source>
        <dbReference type="EMBL" id="AVT42459.1"/>
    </source>
</evidence>
<dbReference type="GO" id="GO:0004713">
    <property type="term" value="F:protein tyrosine kinase activity"/>
    <property type="evidence" value="ECO:0007669"/>
    <property type="project" value="TreeGrafter"/>
</dbReference>
<gene>
    <name evidence="15" type="primary">cpxC</name>
</gene>
<dbReference type="GO" id="GO:0009276">
    <property type="term" value="C:Gram-negative-bacterium-type cell wall"/>
    <property type="evidence" value="ECO:0007669"/>
    <property type="project" value="InterPro"/>
</dbReference>
<evidence type="ECO:0000256" key="4">
    <source>
        <dbReference type="ARBA" id="ARBA00022475"/>
    </source>
</evidence>
<dbReference type="AlphaFoldDB" id="A0A2R4FY08"/>
<evidence type="ECO:0000256" key="8">
    <source>
        <dbReference type="ARBA" id="ARBA00022903"/>
    </source>
</evidence>
<keyword evidence="4" id="KW-1003">Cell membrane</keyword>
<dbReference type="GO" id="GO:0005886">
    <property type="term" value="C:plasma membrane"/>
    <property type="evidence" value="ECO:0007669"/>
    <property type="project" value="UniProtKB-SubCell"/>
</dbReference>
<evidence type="ECO:0000256" key="12">
    <source>
        <dbReference type="SAM" id="Coils"/>
    </source>
</evidence>
<keyword evidence="6" id="KW-0762">Sugar transport</keyword>
<keyword evidence="11 13" id="KW-0472">Membrane</keyword>
<keyword evidence="8" id="KW-0972">Capsule biogenesis/degradation</keyword>
<evidence type="ECO:0000256" key="10">
    <source>
        <dbReference type="ARBA" id="ARBA00023047"/>
    </source>
</evidence>
<evidence type="ECO:0000256" key="2">
    <source>
        <dbReference type="ARBA" id="ARBA00008436"/>
    </source>
</evidence>
<organism evidence="15">
    <name type="scientific">Actinobacillus pleuropneumoniae serovar 17</name>
    <dbReference type="NCBI Taxonomy" id="2138311"/>
    <lineage>
        <taxon>Bacteria</taxon>
        <taxon>Pseudomonadati</taxon>
        <taxon>Pseudomonadota</taxon>
        <taxon>Gammaproteobacteria</taxon>
        <taxon>Pasteurellales</taxon>
        <taxon>Pasteurellaceae</taxon>
        <taxon>Actinobacillus</taxon>
    </lineage>
</organism>
<dbReference type="EMBL" id="MG780420">
    <property type="protein sequence ID" value="AVT42445.1"/>
    <property type="molecule type" value="Genomic_DNA"/>
</dbReference>
<evidence type="ECO:0000256" key="7">
    <source>
        <dbReference type="ARBA" id="ARBA00022692"/>
    </source>
</evidence>
<evidence type="ECO:0000256" key="3">
    <source>
        <dbReference type="ARBA" id="ARBA00022448"/>
    </source>
</evidence>
<dbReference type="PANTHER" id="PTHR32309:SF13">
    <property type="entry name" value="FERRIC ENTEROBACTIN TRANSPORT PROTEIN FEPE"/>
    <property type="match status" value="1"/>
</dbReference>
<keyword evidence="3" id="KW-0813">Transport</keyword>
<evidence type="ECO:0000313" key="14">
    <source>
        <dbReference type="EMBL" id="AVT42390.1"/>
    </source>
</evidence>